<dbReference type="EMBL" id="REGN01006765">
    <property type="protein sequence ID" value="RNA08380.1"/>
    <property type="molecule type" value="Genomic_DNA"/>
</dbReference>
<name>A0A3M7QAF0_BRAPC</name>
<evidence type="ECO:0000313" key="2">
    <source>
        <dbReference type="Proteomes" id="UP000276133"/>
    </source>
</evidence>
<dbReference type="Proteomes" id="UP000276133">
    <property type="component" value="Unassembled WGS sequence"/>
</dbReference>
<protein>
    <submittedName>
        <fullName evidence="1">Uncharacterized protein</fullName>
    </submittedName>
</protein>
<reference evidence="1 2" key="1">
    <citation type="journal article" date="2018" name="Sci. Rep.">
        <title>Genomic signatures of local adaptation to the degree of environmental predictability in rotifers.</title>
        <authorList>
            <person name="Franch-Gras L."/>
            <person name="Hahn C."/>
            <person name="Garcia-Roger E.M."/>
            <person name="Carmona M.J."/>
            <person name="Serra M."/>
            <person name="Gomez A."/>
        </authorList>
    </citation>
    <scope>NUCLEOTIDE SEQUENCE [LARGE SCALE GENOMIC DNA]</scope>
    <source>
        <strain evidence="1">HYR1</strain>
    </source>
</reference>
<organism evidence="1 2">
    <name type="scientific">Brachionus plicatilis</name>
    <name type="common">Marine rotifer</name>
    <name type="synonym">Brachionus muelleri</name>
    <dbReference type="NCBI Taxonomy" id="10195"/>
    <lineage>
        <taxon>Eukaryota</taxon>
        <taxon>Metazoa</taxon>
        <taxon>Spiralia</taxon>
        <taxon>Gnathifera</taxon>
        <taxon>Rotifera</taxon>
        <taxon>Eurotatoria</taxon>
        <taxon>Monogononta</taxon>
        <taxon>Pseudotrocha</taxon>
        <taxon>Ploima</taxon>
        <taxon>Brachionidae</taxon>
        <taxon>Brachionus</taxon>
    </lineage>
</organism>
<comment type="caution">
    <text evidence="1">The sequence shown here is derived from an EMBL/GenBank/DDBJ whole genome shotgun (WGS) entry which is preliminary data.</text>
</comment>
<gene>
    <name evidence="1" type="ORF">BpHYR1_001338</name>
</gene>
<keyword evidence="2" id="KW-1185">Reference proteome</keyword>
<evidence type="ECO:0000313" key="1">
    <source>
        <dbReference type="EMBL" id="RNA08380.1"/>
    </source>
</evidence>
<proteinExistence type="predicted"/>
<accession>A0A3M7QAF0</accession>
<dbReference type="AlphaFoldDB" id="A0A3M7QAF0"/>
<sequence>MNKNLKPISTLITNKEGFTTTSKKILLSFLIVILEKNLRYIKKFVKRGWDEFKIWMRQG</sequence>